<reference evidence="12 13" key="1">
    <citation type="submission" date="2020-01" db="EMBL/GenBank/DDBJ databases">
        <authorList>
            <person name="Peng S.Y."/>
            <person name="Li J."/>
            <person name="Wang M."/>
            <person name="Wang L."/>
            <person name="Wang C.Q."/>
            <person name="Wang J.R."/>
        </authorList>
    </citation>
    <scope>NUCLEOTIDE SEQUENCE [LARGE SCALE GENOMIC DNA]</scope>
    <source>
        <strain evidence="12 13">XCT-34</strain>
    </source>
</reference>
<keyword evidence="7" id="KW-0460">Magnesium</keyword>
<evidence type="ECO:0000313" key="12">
    <source>
        <dbReference type="EMBL" id="NBN63233.1"/>
    </source>
</evidence>
<dbReference type="EMBL" id="JAABLP010000002">
    <property type="protein sequence ID" value="NBN63233.1"/>
    <property type="molecule type" value="Genomic_DNA"/>
</dbReference>
<keyword evidence="2 8" id="KW-0808">Transferase</keyword>
<comment type="caution">
    <text evidence="12">The sequence shown here is derived from an EMBL/GenBank/DDBJ whole genome shotgun (WGS) entry which is preliminary data.</text>
</comment>
<gene>
    <name evidence="12" type="ORF">GWI71_06020</name>
</gene>
<keyword evidence="13" id="KW-1185">Reference proteome</keyword>
<dbReference type="Pfam" id="PF12627">
    <property type="entry name" value="PolyA_pol_RNAbd"/>
    <property type="match status" value="1"/>
</dbReference>
<organism evidence="12 13">
    <name type="scientific">Pannonibacter tanglangensis</name>
    <dbReference type="NCBI Taxonomy" id="2750084"/>
    <lineage>
        <taxon>Bacteria</taxon>
        <taxon>Pseudomonadati</taxon>
        <taxon>Pseudomonadota</taxon>
        <taxon>Alphaproteobacteria</taxon>
        <taxon>Hyphomicrobiales</taxon>
        <taxon>Stappiaceae</taxon>
        <taxon>Pannonibacter</taxon>
    </lineage>
</organism>
<feature type="region of interest" description="Disordered" evidence="9">
    <location>
        <begin position="272"/>
        <end position="302"/>
    </location>
</feature>
<dbReference type="InterPro" id="IPR043519">
    <property type="entry name" value="NT_sf"/>
</dbReference>
<dbReference type="Pfam" id="PF01743">
    <property type="entry name" value="PolyA_pol"/>
    <property type="match status" value="1"/>
</dbReference>
<evidence type="ECO:0000256" key="1">
    <source>
        <dbReference type="ARBA" id="ARBA00001946"/>
    </source>
</evidence>
<evidence type="ECO:0000259" key="11">
    <source>
        <dbReference type="Pfam" id="PF12627"/>
    </source>
</evidence>
<dbReference type="PANTHER" id="PTHR46173">
    <property type="entry name" value="CCA TRNA NUCLEOTIDYLTRANSFERASE 1, MITOCHONDRIAL"/>
    <property type="match status" value="1"/>
</dbReference>
<protein>
    <submittedName>
        <fullName evidence="12">CCA tRNA nucleotidyltransferase</fullName>
    </submittedName>
</protein>
<keyword evidence="8" id="KW-0694">RNA-binding</keyword>
<keyword evidence="4" id="KW-0548">Nucleotidyltransferase</keyword>
<accession>A0ABW9ZEI0</accession>
<dbReference type="PANTHER" id="PTHR46173:SF1">
    <property type="entry name" value="CCA TRNA NUCLEOTIDYLTRANSFERASE 1, MITOCHONDRIAL"/>
    <property type="match status" value="1"/>
</dbReference>
<keyword evidence="3" id="KW-0819">tRNA processing</keyword>
<proteinExistence type="inferred from homology"/>
<feature type="region of interest" description="Disordered" evidence="9">
    <location>
        <begin position="1"/>
        <end position="23"/>
    </location>
</feature>
<dbReference type="Gene3D" id="1.10.3090.10">
    <property type="entry name" value="cca-adding enzyme, domain 2"/>
    <property type="match status" value="2"/>
</dbReference>
<keyword evidence="5" id="KW-0479">Metal-binding</keyword>
<comment type="similarity">
    <text evidence="8">Belongs to the tRNA nucleotidyltransferase/poly(A) polymerase family.</text>
</comment>
<feature type="domain" description="Poly A polymerase head" evidence="10">
    <location>
        <begin position="48"/>
        <end position="169"/>
    </location>
</feature>
<dbReference type="InterPro" id="IPR050264">
    <property type="entry name" value="Bact_CCA-adding_enz_type3_sf"/>
</dbReference>
<evidence type="ECO:0000256" key="3">
    <source>
        <dbReference type="ARBA" id="ARBA00022694"/>
    </source>
</evidence>
<name>A0ABW9ZEI0_9HYPH</name>
<evidence type="ECO:0000256" key="5">
    <source>
        <dbReference type="ARBA" id="ARBA00022723"/>
    </source>
</evidence>
<dbReference type="SUPFAM" id="SSF81891">
    <property type="entry name" value="Poly A polymerase C-terminal region-like"/>
    <property type="match status" value="1"/>
</dbReference>
<keyword evidence="6" id="KW-0547">Nucleotide-binding</keyword>
<evidence type="ECO:0000256" key="6">
    <source>
        <dbReference type="ARBA" id="ARBA00022741"/>
    </source>
</evidence>
<evidence type="ECO:0000256" key="7">
    <source>
        <dbReference type="ARBA" id="ARBA00022842"/>
    </source>
</evidence>
<dbReference type="SUPFAM" id="SSF81301">
    <property type="entry name" value="Nucleotidyltransferase"/>
    <property type="match status" value="1"/>
</dbReference>
<evidence type="ECO:0000313" key="13">
    <source>
        <dbReference type="Proteomes" id="UP000541347"/>
    </source>
</evidence>
<dbReference type="InterPro" id="IPR032828">
    <property type="entry name" value="PolyA_RNA-bd"/>
</dbReference>
<dbReference type="Gene3D" id="3.30.460.10">
    <property type="entry name" value="Beta Polymerase, domain 2"/>
    <property type="match status" value="1"/>
</dbReference>
<sequence length="463" mass="48014">MSSGSPSGPLSAPGSSPVAPSLAGQPWLADPALQQVFEAIGREGDELRAVGGVVRNSLLGVPVSDVDLCSTALPEVVMQRARAAGLKAVPTGIEHGTVTVVSAGQAFEITTLREDVETFGRHAVVRFGRDWARDAARRDFTLNALYCSADGTVHDPLRGLSDCLARRVRFIGAASQRIREDYLRILRFFRMHACYGSGSLDPDGLSAAIALRDGLRQLSAERVGAELKRLVVAPGAAPVLRQMEDCGILEIVTGGLARLALFEALVEAPPEVRTASGPDAPVEGSAQATVTKPAVPGPAAPGPNAPGLAAPVALAALFGFVREDLERLAARLRLSNAERERMLAARSAGEALAAAADPERRLKALVVDAGPEPAADGLRLAIAACRAGGGDPAALVALRPLLEAWPVPVFPVGGRDLVALGLPKGPALGATLARLRQAWVASDYAASRADLLRLVAAEPPPAG</sequence>
<feature type="domain" description="tRNA nucleotidyltransferase/poly(A) polymerase RNA and SrmB- binding" evidence="11">
    <location>
        <begin position="200"/>
        <end position="252"/>
    </location>
</feature>
<dbReference type="CDD" id="cd05398">
    <property type="entry name" value="NT_ClassII-CCAase"/>
    <property type="match status" value="1"/>
</dbReference>
<evidence type="ECO:0000259" key="10">
    <source>
        <dbReference type="Pfam" id="PF01743"/>
    </source>
</evidence>
<comment type="cofactor">
    <cofactor evidence="1">
        <name>Mg(2+)</name>
        <dbReference type="ChEBI" id="CHEBI:18420"/>
    </cofactor>
</comment>
<evidence type="ECO:0000256" key="4">
    <source>
        <dbReference type="ARBA" id="ARBA00022695"/>
    </source>
</evidence>
<evidence type="ECO:0000256" key="2">
    <source>
        <dbReference type="ARBA" id="ARBA00022679"/>
    </source>
</evidence>
<evidence type="ECO:0000256" key="9">
    <source>
        <dbReference type="SAM" id="MobiDB-lite"/>
    </source>
</evidence>
<evidence type="ECO:0000256" key="8">
    <source>
        <dbReference type="RuleBase" id="RU003953"/>
    </source>
</evidence>
<dbReference type="Proteomes" id="UP000541347">
    <property type="component" value="Unassembled WGS sequence"/>
</dbReference>
<dbReference type="RefSeq" id="WP_161674971.1">
    <property type="nucleotide sequence ID" value="NZ_JAABLP010000002.1"/>
</dbReference>
<dbReference type="InterPro" id="IPR002646">
    <property type="entry name" value="PolA_pol_head_dom"/>
</dbReference>